<name>A0ABM9VK93_9HYPH</name>
<evidence type="ECO:0000313" key="2">
    <source>
        <dbReference type="EMBL" id="CUX53596.1"/>
    </source>
</evidence>
<reference evidence="2 3" key="1">
    <citation type="submission" date="2016-01" db="EMBL/GenBank/DDBJ databases">
        <authorList>
            <person name="Regsiter A."/>
            <person name="william w."/>
        </authorList>
    </citation>
    <scope>NUCLEOTIDE SEQUENCE [LARGE SCALE GENOMIC DNA]</scope>
    <source>
        <strain evidence="2 3">CFBP 6927</strain>
    </source>
</reference>
<proteinExistence type="predicted"/>
<organism evidence="2 3">
    <name type="scientific">Agrobacterium genomosp. 13 str. CFBP 6927</name>
    <dbReference type="NCBI Taxonomy" id="1183428"/>
    <lineage>
        <taxon>Bacteria</taxon>
        <taxon>Pseudomonadati</taxon>
        <taxon>Pseudomonadota</taxon>
        <taxon>Alphaproteobacteria</taxon>
        <taxon>Hyphomicrobiales</taxon>
        <taxon>Rhizobiaceae</taxon>
        <taxon>Rhizobium/Agrobacterium group</taxon>
        <taxon>Agrobacterium</taxon>
        <taxon>Agrobacterium tumefaciens complex</taxon>
    </lineage>
</organism>
<gene>
    <name evidence="2" type="ORF">AGR13a_Lc120003</name>
</gene>
<evidence type="ECO:0000256" key="1">
    <source>
        <dbReference type="SAM" id="MobiDB-lite"/>
    </source>
</evidence>
<keyword evidence="3" id="KW-1185">Reference proteome</keyword>
<protein>
    <submittedName>
        <fullName evidence="2">Uncharacterized protein</fullName>
    </submittedName>
</protein>
<dbReference type="Proteomes" id="UP000191812">
    <property type="component" value="Unassembled WGS sequence"/>
</dbReference>
<dbReference type="EMBL" id="FBWH01000038">
    <property type="protein sequence ID" value="CUX53596.1"/>
    <property type="molecule type" value="Genomic_DNA"/>
</dbReference>
<sequence>MRHGVCGFTPSTLPGISPTRGEISKMLPLAPSAASREYGTRRQVDLPPCGGDVRQDRGG</sequence>
<accession>A0ABM9VK93</accession>
<comment type="caution">
    <text evidence="2">The sequence shown here is derived from an EMBL/GenBank/DDBJ whole genome shotgun (WGS) entry which is preliminary data.</text>
</comment>
<feature type="region of interest" description="Disordered" evidence="1">
    <location>
        <begin position="1"/>
        <end position="59"/>
    </location>
</feature>
<evidence type="ECO:0000313" key="3">
    <source>
        <dbReference type="Proteomes" id="UP000191812"/>
    </source>
</evidence>